<dbReference type="AlphaFoldDB" id="A0A5B8CUF0"/>
<keyword evidence="5 6" id="KW-0472">Membrane</keyword>
<keyword evidence="2" id="KW-1003">Cell membrane</keyword>
<dbReference type="EMBL" id="CP040946">
    <property type="protein sequence ID" value="QDC44883.1"/>
    <property type="molecule type" value="Genomic_DNA"/>
</dbReference>
<sequence length="176" mass="20107">MSVRADLIWPWWVRLSHWLVAAGVIALWLMSYFWYETDTLHRTLGYGVLAIVIARLLLGLRTRLSSARISLPSGRALCLHWAEIKQGKLSPQRGHNPAGQWAVAVIWTLIAALALSGWLSRTDAFWGEDWPVDWHAALSWMLLGMVVLHVIAVAVVSHVSRQRLVRQMWHGRFDQQ</sequence>
<organism evidence="8 9">
    <name type="scientific">Methylophilus medardicus</name>
    <dbReference type="NCBI Taxonomy" id="2588534"/>
    <lineage>
        <taxon>Bacteria</taxon>
        <taxon>Pseudomonadati</taxon>
        <taxon>Pseudomonadota</taxon>
        <taxon>Betaproteobacteria</taxon>
        <taxon>Nitrosomonadales</taxon>
        <taxon>Methylophilaceae</taxon>
        <taxon>Methylophilus</taxon>
    </lineage>
</organism>
<evidence type="ECO:0000313" key="8">
    <source>
        <dbReference type="EMBL" id="QDC44883.1"/>
    </source>
</evidence>
<dbReference type="GO" id="GO:0022904">
    <property type="term" value="P:respiratory electron transport chain"/>
    <property type="evidence" value="ECO:0007669"/>
    <property type="project" value="InterPro"/>
</dbReference>
<evidence type="ECO:0000256" key="6">
    <source>
        <dbReference type="SAM" id="Phobius"/>
    </source>
</evidence>
<feature type="transmembrane region" description="Helical" evidence="6">
    <location>
        <begin position="98"/>
        <end position="119"/>
    </location>
</feature>
<feature type="transmembrane region" description="Helical" evidence="6">
    <location>
        <begin position="139"/>
        <end position="159"/>
    </location>
</feature>
<evidence type="ECO:0000256" key="3">
    <source>
        <dbReference type="ARBA" id="ARBA00022692"/>
    </source>
</evidence>
<reference evidence="9" key="1">
    <citation type="journal article" date="2019" name="ISME J.">
        <title>Evolution in action: habitat transition from sediment to the pelagial leads to genome streamlining in Methylophilaceae.</title>
        <authorList>
            <person name="Salcher M."/>
            <person name="Schaefle D."/>
            <person name="Kaspar M."/>
            <person name="Neuenschwander S.M."/>
            <person name="Ghai R."/>
        </authorList>
    </citation>
    <scope>NUCLEOTIDE SEQUENCE [LARGE SCALE GENOMIC DNA]</scope>
    <source>
        <strain evidence="9">MMS-M-51</strain>
    </source>
</reference>
<dbReference type="PANTHER" id="PTHR30485:SF2">
    <property type="entry name" value="BLL0597 PROTEIN"/>
    <property type="match status" value="1"/>
</dbReference>
<dbReference type="KEGG" id="mmec:FIU01_10375"/>
<keyword evidence="3 6" id="KW-0812">Transmembrane</keyword>
<dbReference type="GO" id="GO:0009055">
    <property type="term" value="F:electron transfer activity"/>
    <property type="evidence" value="ECO:0007669"/>
    <property type="project" value="InterPro"/>
</dbReference>
<keyword evidence="4 6" id="KW-1133">Transmembrane helix</keyword>
<dbReference type="PANTHER" id="PTHR30485">
    <property type="entry name" value="NI/FE-HYDROGENASE 1 B-TYPE CYTOCHROME SUBUNIT"/>
    <property type="match status" value="1"/>
</dbReference>
<evidence type="ECO:0000256" key="2">
    <source>
        <dbReference type="ARBA" id="ARBA00022475"/>
    </source>
</evidence>
<dbReference type="SUPFAM" id="SSF81342">
    <property type="entry name" value="Transmembrane di-heme cytochromes"/>
    <property type="match status" value="1"/>
</dbReference>
<evidence type="ECO:0000313" key="9">
    <source>
        <dbReference type="Proteomes" id="UP000311008"/>
    </source>
</evidence>
<keyword evidence="9" id="KW-1185">Reference proteome</keyword>
<evidence type="ECO:0000256" key="1">
    <source>
        <dbReference type="ARBA" id="ARBA00004651"/>
    </source>
</evidence>
<feature type="transmembrane region" description="Helical" evidence="6">
    <location>
        <begin position="12"/>
        <end position="34"/>
    </location>
</feature>
<dbReference type="Gene3D" id="1.20.950.20">
    <property type="entry name" value="Transmembrane di-heme cytochromes, Chain C"/>
    <property type="match status" value="1"/>
</dbReference>
<proteinExistence type="predicted"/>
<evidence type="ECO:0000256" key="5">
    <source>
        <dbReference type="ARBA" id="ARBA00023136"/>
    </source>
</evidence>
<dbReference type="InterPro" id="IPR051542">
    <property type="entry name" value="Hydrogenase_cytochrome"/>
</dbReference>
<evidence type="ECO:0000256" key="4">
    <source>
        <dbReference type="ARBA" id="ARBA00022989"/>
    </source>
</evidence>
<gene>
    <name evidence="8" type="ORF">FIU01_10375</name>
</gene>
<dbReference type="InterPro" id="IPR016174">
    <property type="entry name" value="Di-haem_cyt_TM"/>
</dbReference>
<feature type="domain" description="Cytochrome b561 bacterial/Ni-hydrogenase" evidence="7">
    <location>
        <begin position="9"/>
        <end position="171"/>
    </location>
</feature>
<protein>
    <submittedName>
        <fullName evidence="8">Cytochrome B</fullName>
    </submittedName>
</protein>
<dbReference type="OrthoDB" id="196472at2"/>
<comment type="subcellular location">
    <subcellularLocation>
        <location evidence="1">Cell membrane</location>
        <topology evidence="1">Multi-pass membrane protein</topology>
    </subcellularLocation>
</comment>
<dbReference type="Pfam" id="PF01292">
    <property type="entry name" value="Ni_hydr_CYTB"/>
    <property type="match status" value="1"/>
</dbReference>
<dbReference type="GO" id="GO:0005886">
    <property type="term" value="C:plasma membrane"/>
    <property type="evidence" value="ECO:0007669"/>
    <property type="project" value="UniProtKB-SubCell"/>
</dbReference>
<evidence type="ECO:0000259" key="7">
    <source>
        <dbReference type="Pfam" id="PF01292"/>
    </source>
</evidence>
<feature type="transmembrane region" description="Helical" evidence="6">
    <location>
        <begin position="40"/>
        <end position="58"/>
    </location>
</feature>
<dbReference type="Proteomes" id="UP000311008">
    <property type="component" value="Chromosome"/>
</dbReference>
<name>A0A5B8CUF0_9PROT</name>
<dbReference type="InterPro" id="IPR011577">
    <property type="entry name" value="Cyt_b561_bac/Ni-Hgenase"/>
</dbReference>
<dbReference type="GO" id="GO:0020037">
    <property type="term" value="F:heme binding"/>
    <property type="evidence" value="ECO:0007669"/>
    <property type="project" value="TreeGrafter"/>
</dbReference>
<accession>A0A5B8CUF0</accession>
<dbReference type="RefSeq" id="WP_140004212.1">
    <property type="nucleotide sequence ID" value="NZ_CP040946.1"/>
</dbReference>